<keyword evidence="3" id="KW-0479">Metal-binding</keyword>
<reference evidence="9" key="2">
    <citation type="submission" date="2017-05" db="EMBL/GenBank/DDBJ databases">
        <title>Draft genome sequence of Geobacter pelophilus, a iron(III)-reducing bacteria.</title>
        <authorList>
            <person name="Aoyagi T."/>
            <person name="Koike H."/>
            <person name="Morita T."/>
            <person name="Sato Y."/>
            <person name="Habe H."/>
            <person name="Hori T."/>
        </authorList>
    </citation>
    <scope>NUCLEOTIDE SEQUENCE [LARGE SCALE GENOMIC DNA]</scope>
    <source>
        <strain evidence="9">Drf2</strain>
    </source>
</reference>
<dbReference type="SFLD" id="SFLDS00029">
    <property type="entry name" value="Radical_SAM"/>
    <property type="match status" value="1"/>
</dbReference>
<evidence type="ECO:0000313" key="9">
    <source>
        <dbReference type="Proteomes" id="UP000194153"/>
    </source>
</evidence>
<feature type="domain" description="Radical SAM core" evidence="7">
    <location>
        <begin position="136"/>
        <end position="356"/>
    </location>
</feature>
<evidence type="ECO:0000313" key="8">
    <source>
        <dbReference type="EMBL" id="GAW69089.1"/>
    </source>
</evidence>
<dbReference type="SUPFAM" id="SSF102114">
    <property type="entry name" value="Radical SAM enzymes"/>
    <property type="match status" value="1"/>
</dbReference>
<dbReference type="Pfam" id="PF13186">
    <property type="entry name" value="SPASM"/>
    <property type="match status" value="1"/>
</dbReference>
<dbReference type="SMART" id="SM00729">
    <property type="entry name" value="Elp3"/>
    <property type="match status" value="1"/>
</dbReference>
<dbReference type="Pfam" id="PF04055">
    <property type="entry name" value="Radical_SAM"/>
    <property type="match status" value="1"/>
</dbReference>
<keyword evidence="2" id="KW-0949">S-adenosyl-L-methionine</keyword>
<dbReference type="NCBIfam" id="TIGR04085">
    <property type="entry name" value="rSAM_more_4Fe4S"/>
    <property type="match status" value="1"/>
</dbReference>
<evidence type="ECO:0000256" key="2">
    <source>
        <dbReference type="ARBA" id="ARBA00022691"/>
    </source>
</evidence>
<evidence type="ECO:0000256" key="3">
    <source>
        <dbReference type="ARBA" id="ARBA00022723"/>
    </source>
</evidence>
<protein>
    <submittedName>
        <fullName evidence="8">Radical SAM protein</fullName>
    </submittedName>
</protein>
<comment type="caution">
    <text evidence="8">The sequence shown here is derived from an EMBL/GenBank/DDBJ whole genome shotgun (WGS) entry which is preliminary data.</text>
</comment>
<dbReference type="SFLD" id="SFLDG01067">
    <property type="entry name" value="SPASM/twitch_domain_containing"/>
    <property type="match status" value="1"/>
</dbReference>
<evidence type="ECO:0000259" key="7">
    <source>
        <dbReference type="PROSITE" id="PS51918"/>
    </source>
</evidence>
<dbReference type="InterPro" id="IPR058240">
    <property type="entry name" value="rSAM_sf"/>
</dbReference>
<dbReference type="InterPro" id="IPR006638">
    <property type="entry name" value="Elp3/MiaA/NifB-like_rSAM"/>
</dbReference>
<dbReference type="EMBL" id="BDQG01000002">
    <property type="protein sequence ID" value="GAW69089.1"/>
    <property type="molecule type" value="Genomic_DNA"/>
</dbReference>
<dbReference type="InterPro" id="IPR023885">
    <property type="entry name" value="4Fe4S-binding_SPASM_dom"/>
</dbReference>
<organism evidence="8 9">
    <name type="scientific">Geoanaerobacter pelophilus</name>
    <dbReference type="NCBI Taxonomy" id="60036"/>
    <lineage>
        <taxon>Bacteria</taxon>
        <taxon>Pseudomonadati</taxon>
        <taxon>Thermodesulfobacteriota</taxon>
        <taxon>Desulfuromonadia</taxon>
        <taxon>Geobacterales</taxon>
        <taxon>Geobacteraceae</taxon>
        <taxon>Geoanaerobacter</taxon>
    </lineage>
</organism>
<proteinExistence type="predicted"/>
<dbReference type="PROSITE" id="PS51918">
    <property type="entry name" value="RADICAL_SAM"/>
    <property type="match status" value="1"/>
</dbReference>
<dbReference type="InterPro" id="IPR013785">
    <property type="entry name" value="Aldolase_TIM"/>
</dbReference>
<feature type="region of interest" description="Disordered" evidence="6">
    <location>
        <begin position="359"/>
        <end position="378"/>
    </location>
</feature>
<feature type="compositionally biased region" description="Low complexity" evidence="6">
    <location>
        <begin position="361"/>
        <end position="375"/>
    </location>
</feature>
<dbReference type="RefSeq" id="WP_085815340.1">
    <property type="nucleotide sequence ID" value="NZ_BDQG01000002.1"/>
</dbReference>
<dbReference type="PANTHER" id="PTHR11228">
    <property type="entry name" value="RADICAL SAM DOMAIN PROTEIN"/>
    <property type="match status" value="1"/>
</dbReference>
<dbReference type="CDD" id="cd01335">
    <property type="entry name" value="Radical_SAM"/>
    <property type="match status" value="1"/>
</dbReference>
<keyword evidence="9" id="KW-1185">Reference proteome</keyword>
<evidence type="ECO:0000256" key="5">
    <source>
        <dbReference type="ARBA" id="ARBA00023014"/>
    </source>
</evidence>
<dbReference type="Proteomes" id="UP000194153">
    <property type="component" value="Unassembled WGS sequence"/>
</dbReference>
<evidence type="ECO:0000256" key="1">
    <source>
        <dbReference type="ARBA" id="ARBA00001966"/>
    </source>
</evidence>
<accession>A0ABQ0MPZ1</accession>
<keyword evidence="4" id="KW-0408">Iron</keyword>
<keyword evidence="5" id="KW-0411">Iron-sulfur</keyword>
<dbReference type="InterPro" id="IPR050377">
    <property type="entry name" value="Radical_SAM_PqqE_MftC-like"/>
</dbReference>
<gene>
    <name evidence="8" type="ORF">GPEL0_02f0225</name>
</gene>
<dbReference type="CDD" id="cd21109">
    <property type="entry name" value="SPASM"/>
    <property type="match status" value="1"/>
</dbReference>
<sequence length="507" mass="56357">MQLQCSVLGKDVEITDTAIPVISPYWRLKRNGDWTLLCRYAAGQAEYSMVSPLVGATLSLMDGRLAFRHLCLIVQYAHGFENLEAAEDFVTKVILAANKECDAVVAMTPELEPFVIKMDPLQFTYDSSKSQQQKRPAAPLSLNLMFSNECETNCSYCQSMRRHVPENSLLTTKRWKEVIREAKSLGIEQVTLSGGDPLYRKEALALIAELVSQDMLFQLPTKCFITEEIADRLVEVGMTKPVNQYLREVQLTMDAPSEAADQPGAASGRAVESIQNLQARGFNLRVKAVATPMNAQHIYQWIKQLVELGVTQITVSAYTKTYHKHDDSLSLSSHDKILITQQCERARIDFPELSLRTSGIAPSSSTEAGSSHASSLQPGPIEISVELSDKKTEKIRYWRSRAQCAGGRSSMTIIPDGKVVLCDTVPQDEPFFVGDVSTQSLLEVWNSESLLNFAYPPREKFKGSACYDCGNLEECQSKSGHCFRDSYFNYGAIFGPTANCPMVQKPA</sequence>
<dbReference type="PANTHER" id="PTHR11228:SF7">
    <property type="entry name" value="PQQA PEPTIDE CYCLASE"/>
    <property type="match status" value="1"/>
</dbReference>
<reference evidence="8 9" key="1">
    <citation type="submission" date="2017-04" db="EMBL/GenBank/DDBJ databases">
        <authorList>
            <consortium name="Geobacter pelophilus Genome Sequencing"/>
            <person name="Aoyagi T."/>
            <person name="Koike H."/>
            <person name="Hori T."/>
        </authorList>
    </citation>
    <scope>NUCLEOTIDE SEQUENCE [LARGE SCALE GENOMIC DNA]</scope>
    <source>
        <strain evidence="8 9">Drf2</strain>
    </source>
</reference>
<comment type="cofactor">
    <cofactor evidence="1">
        <name>[4Fe-4S] cluster</name>
        <dbReference type="ChEBI" id="CHEBI:49883"/>
    </cofactor>
</comment>
<dbReference type="InterPro" id="IPR007197">
    <property type="entry name" value="rSAM"/>
</dbReference>
<dbReference type="Gene3D" id="3.20.20.70">
    <property type="entry name" value="Aldolase class I"/>
    <property type="match status" value="1"/>
</dbReference>
<evidence type="ECO:0000256" key="6">
    <source>
        <dbReference type="SAM" id="MobiDB-lite"/>
    </source>
</evidence>
<name>A0ABQ0MPZ1_9BACT</name>
<evidence type="ECO:0000256" key="4">
    <source>
        <dbReference type="ARBA" id="ARBA00023004"/>
    </source>
</evidence>